<dbReference type="OrthoDB" id="5021934at2"/>
<name>A0A3E0VLF2_9MICO</name>
<dbReference type="AlphaFoldDB" id="A0A3E0VLF2"/>
<reference evidence="1 2" key="1">
    <citation type="submission" date="2017-04" db="EMBL/GenBank/DDBJ databases">
        <title>Comparative genome analysis of Subtercola boreus.</title>
        <authorList>
            <person name="Cho Y.-J."/>
            <person name="Cho A."/>
            <person name="Kim O.-S."/>
            <person name="Lee J.-I."/>
        </authorList>
    </citation>
    <scope>NUCLEOTIDE SEQUENCE [LARGE SCALE GENOMIC DNA]</scope>
    <source>
        <strain evidence="1 2">K300</strain>
    </source>
</reference>
<keyword evidence="2" id="KW-1185">Reference proteome</keyword>
<gene>
    <name evidence="1" type="ORF">B7R54_15645</name>
</gene>
<dbReference type="Proteomes" id="UP000256486">
    <property type="component" value="Unassembled WGS sequence"/>
</dbReference>
<evidence type="ECO:0000313" key="2">
    <source>
        <dbReference type="Proteomes" id="UP000256486"/>
    </source>
</evidence>
<comment type="caution">
    <text evidence="1">The sequence shown here is derived from an EMBL/GenBank/DDBJ whole genome shotgun (WGS) entry which is preliminary data.</text>
</comment>
<accession>A0A3E0VLF2</accession>
<protein>
    <recommendedName>
        <fullName evidence="3">Asp23/Gls24 family envelope stress response protein</fullName>
    </recommendedName>
</protein>
<organism evidence="1 2">
    <name type="scientific">Subtercola boreus</name>
    <dbReference type="NCBI Taxonomy" id="120213"/>
    <lineage>
        <taxon>Bacteria</taxon>
        <taxon>Bacillati</taxon>
        <taxon>Actinomycetota</taxon>
        <taxon>Actinomycetes</taxon>
        <taxon>Micrococcales</taxon>
        <taxon>Microbacteriaceae</taxon>
        <taxon>Subtercola</taxon>
    </lineage>
</organism>
<proteinExistence type="predicted"/>
<evidence type="ECO:0008006" key="3">
    <source>
        <dbReference type="Google" id="ProtNLM"/>
    </source>
</evidence>
<dbReference type="EMBL" id="NBWZ01000001">
    <property type="protein sequence ID" value="RFA10475.1"/>
    <property type="molecule type" value="Genomic_DNA"/>
</dbReference>
<dbReference type="RefSeq" id="WP_116415849.1">
    <property type="nucleotide sequence ID" value="NZ_NBWZ01000001.1"/>
</dbReference>
<evidence type="ECO:0000313" key="1">
    <source>
        <dbReference type="EMBL" id="RFA10475.1"/>
    </source>
</evidence>
<sequence length="112" mass="11285">MTTDSELARSLTAAVTAIHGVTAVFPVRAIRQAASEGIASALDIPAPDVVVDVARGADAVTITAHIGASTGRPTPETLAAAADALRAAATAEGVENSMIFVKARLIAKPTPR</sequence>